<feature type="signal peptide" evidence="1">
    <location>
        <begin position="1"/>
        <end position="18"/>
    </location>
</feature>
<feature type="chain" id="PRO_5014753280" evidence="1">
    <location>
        <begin position="19"/>
        <end position="222"/>
    </location>
</feature>
<proteinExistence type="predicted"/>
<evidence type="ECO:0000256" key="1">
    <source>
        <dbReference type="SAM" id="SignalP"/>
    </source>
</evidence>
<name>A0A2M4C5P6_9DIPT</name>
<protein>
    <submittedName>
        <fullName evidence="2">Putative secreted protein</fullName>
    </submittedName>
</protein>
<dbReference type="AlphaFoldDB" id="A0A2M4C5P6"/>
<keyword evidence="1" id="KW-0732">Signal</keyword>
<evidence type="ECO:0000313" key="2">
    <source>
        <dbReference type="EMBL" id="MBW60630.1"/>
    </source>
</evidence>
<reference evidence="2" key="1">
    <citation type="submission" date="2018-01" db="EMBL/GenBank/DDBJ databases">
        <title>An insight into the sialome of Amazonian anophelines.</title>
        <authorList>
            <person name="Ribeiro J.M."/>
            <person name="Scarpassa V."/>
            <person name="Calvo E."/>
        </authorList>
    </citation>
    <scope>NUCLEOTIDE SEQUENCE</scope>
    <source>
        <tissue evidence="2">Salivary glands</tissue>
    </source>
</reference>
<dbReference type="EMBL" id="GGFJ01011489">
    <property type="protein sequence ID" value="MBW60630.1"/>
    <property type="molecule type" value="Transcribed_RNA"/>
</dbReference>
<sequence>MLILFAFILFLSLEFCCYIRLRCDTVQQSRSNDGLLVHIDYIKAEPFLIQQTAFCLFPCNLPRLLHCSRGHYRWWWWWLLRDDGPVEMTFRLRPASLEWSVQLGLYEHCLLKPFPVPRFTRTEPEGIVQRHRRGQPIRSYLFLRTISATSVGVRCAGRALPIFLPIIFASDYLAFPAHTGRGTRTVLLHLLRPAVAADIVVRKWQGHRLVRLRLGPRLLGGR</sequence>
<accession>A0A2M4C5P6</accession>
<organism evidence="2">
    <name type="scientific">Anopheles marajoara</name>
    <dbReference type="NCBI Taxonomy" id="58244"/>
    <lineage>
        <taxon>Eukaryota</taxon>
        <taxon>Metazoa</taxon>
        <taxon>Ecdysozoa</taxon>
        <taxon>Arthropoda</taxon>
        <taxon>Hexapoda</taxon>
        <taxon>Insecta</taxon>
        <taxon>Pterygota</taxon>
        <taxon>Neoptera</taxon>
        <taxon>Endopterygota</taxon>
        <taxon>Diptera</taxon>
        <taxon>Nematocera</taxon>
        <taxon>Culicoidea</taxon>
        <taxon>Culicidae</taxon>
        <taxon>Anophelinae</taxon>
        <taxon>Anopheles</taxon>
    </lineage>
</organism>